<gene>
    <name evidence="1" type="ORF">AMECASPLE_001437</name>
</gene>
<reference evidence="1 2" key="1">
    <citation type="submission" date="2021-06" db="EMBL/GenBank/DDBJ databases">
        <authorList>
            <person name="Palmer J.M."/>
        </authorList>
    </citation>
    <scope>NUCLEOTIDE SEQUENCE [LARGE SCALE GENOMIC DNA]</scope>
    <source>
        <strain evidence="1 2">AS_MEX2019</strain>
        <tissue evidence="1">Muscle</tissue>
    </source>
</reference>
<protein>
    <submittedName>
        <fullName evidence="1">Uncharacterized protein</fullName>
    </submittedName>
</protein>
<accession>A0ABV0X9W9</accession>
<name>A0ABV0X9W9_9TELE</name>
<proteinExistence type="predicted"/>
<dbReference type="EMBL" id="JAHRIP010000047">
    <property type="protein sequence ID" value="MEQ2278672.1"/>
    <property type="molecule type" value="Genomic_DNA"/>
</dbReference>
<evidence type="ECO:0000313" key="1">
    <source>
        <dbReference type="EMBL" id="MEQ2278672.1"/>
    </source>
</evidence>
<organism evidence="1 2">
    <name type="scientific">Ameca splendens</name>
    <dbReference type="NCBI Taxonomy" id="208324"/>
    <lineage>
        <taxon>Eukaryota</taxon>
        <taxon>Metazoa</taxon>
        <taxon>Chordata</taxon>
        <taxon>Craniata</taxon>
        <taxon>Vertebrata</taxon>
        <taxon>Euteleostomi</taxon>
        <taxon>Actinopterygii</taxon>
        <taxon>Neopterygii</taxon>
        <taxon>Teleostei</taxon>
        <taxon>Neoteleostei</taxon>
        <taxon>Acanthomorphata</taxon>
        <taxon>Ovalentaria</taxon>
        <taxon>Atherinomorphae</taxon>
        <taxon>Cyprinodontiformes</taxon>
        <taxon>Goodeidae</taxon>
        <taxon>Ameca</taxon>
    </lineage>
</organism>
<evidence type="ECO:0000313" key="2">
    <source>
        <dbReference type="Proteomes" id="UP001469553"/>
    </source>
</evidence>
<dbReference type="Proteomes" id="UP001469553">
    <property type="component" value="Unassembled WGS sequence"/>
</dbReference>
<sequence>MEVVKGQHCCGLKSPLPELVRRRERKERRERERGREQGCAFLSRQSASRSTRTLRDSLCFQASSWIVSPAPPAGYRRRTCFWITEDIEQPERLTLEIMELWIKLVFFYICCFGANADFDRSIFRYSSIFSSTVTSFPVKISICVGIFW</sequence>
<comment type="caution">
    <text evidence="1">The sequence shown here is derived from an EMBL/GenBank/DDBJ whole genome shotgun (WGS) entry which is preliminary data.</text>
</comment>
<keyword evidence="2" id="KW-1185">Reference proteome</keyword>